<name>A0A8J7JM69_9BACT</name>
<keyword evidence="4 6" id="KW-1133">Transmembrane helix</keyword>
<keyword evidence="2 6" id="KW-0812">Transmembrane</keyword>
<evidence type="ECO:0000256" key="2">
    <source>
        <dbReference type="ARBA" id="ARBA00022692"/>
    </source>
</evidence>
<dbReference type="InterPro" id="IPR023494">
    <property type="entry name" value="Cyt_c_bgen_Ccs1/CcsB/ResB"/>
</dbReference>
<dbReference type="RefSeq" id="WP_199384605.1">
    <property type="nucleotide sequence ID" value="NZ_JAEMHM010000010.1"/>
</dbReference>
<dbReference type="AlphaFoldDB" id="A0A8J7JM69"/>
<comment type="caution">
    <text evidence="8">The sequence shown here is derived from an EMBL/GenBank/DDBJ whole genome shotgun (WGS) entry which is preliminary data.</text>
</comment>
<dbReference type="GO" id="GO:0017004">
    <property type="term" value="P:cytochrome complex assembly"/>
    <property type="evidence" value="ECO:0007669"/>
    <property type="project" value="UniProtKB-KW"/>
</dbReference>
<feature type="transmembrane region" description="Helical" evidence="6">
    <location>
        <begin position="138"/>
        <end position="162"/>
    </location>
</feature>
<feature type="transmembrane region" description="Helical" evidence="6">
    <location>
        <begin position="12"/>
        <end position="30"/>
    </location>
</feature>
<dbReference type="Pfam" id="PF05140">
    <property type="entry name" value="ResB"/>
    <property type="match status" value="1"/>
</dbReference>
<accession>A0A8J7JM69</accession>
<comment type="subcellular location">
    <subcellularLocation>
        <location evidence="1">Membrane</location>
        <topology evidence="1">Multi-pass membrane protein</topology>
    </subcellularLocation>
</comment>
<organism evidence="8 9">
    <name type="scientific">Geomesophilobacter sediminis</name>
    <dbReference type="NCBI Taxonomy" id="2798584"/>
    <lineage>
        <taxon>Bacteria</taxon>
        <taxon>Pseudomonadati</taxon>
        <taxon>Thermodesulfobacteriota</taxon>
        <taxon>Desulfuromonadia</taxon>
        <taxon>Geobacterales</taxon>
        <taxon>Geobacteraceae</taxon>
        <taxon>Geomesophilobacter</taxon>
    </lineage>
</organism>
<reference evidence="8" key="1">
    <citation type="submission" date="2020-12" db="EMBL/GenBank/DDBJ databases">
        <title>Geomonas sp. Red875, isolated from river sediment.</title>
        <authorList>
            <person name="Xu Z."/>
            <person name="Zhang Z."/>
            <person name="Masuda Y."/>
            <person name="Itoh H."/>
            <person name="Senoo K."/>
        </authorList>
    </citation>
    <scope>NUCLEOTIDE SEQUENCE</scope>
    <source>
        <strain evidence="8">Red875</strain>
    </source>
</reference>
<evidence type="ECO:0000313" key="9">
    <source>
        <dbReference type="Proteomes" id="UP000636888"/>
    </source>
</evidence>
<keyword evidence="3" id="KW-0201">Cytochrome c-type biogenesis</keyword>
<evidence type="ECO:0000313" key="8">
    <source>
        <dbReference type="EMBL" id="MBJ6725715.1"/>
    </source>
</evidence>
<evidence type="ECO:0000256" key="6">
    <source>
        <dbReference type="SAM" id="Phobius"/>
    </source>
</evidence>
<feature type="domain" description="ResB-like" evidence="7">
    <location>
        <begin position="10"/>
        <end position="226"/>
    </location>
</feature>
<feature type="transmembrane region" description="Helical" evidence="6">
    <location>
        <begin position="370"/>
        <end position="390"/>
    </location>
</feature>
<evidence type="ECO:0000256" key="5">
    <source>
        <dbReference type="ARBA" id="ARBA00023136"/>
    </source>
</evidence>
<dbReference type="PANTHER" id="PTHR31566:SF0">
    <property type="entry name" value="CYTOCHROME C BIOGENESIS PROTEIN CCS1, CHLOROPLASTIC"/>
    <property type="match status" value="1"/>
</dbReference>
<feature type="transmembrane region" description="Helical" evidence="6">
    <location>
        <begin position="66"/>
        <end position="86"/>
    </location>
</feature>
<dbReference type="InterPro" id="IPR007816">
    <property type="entry name" value="ResB-like_domain"/>
</dbReference>
<evidence type="ECO:0000256" key="1">
    <source>
        <dbReference type="ARBA" id="ARBA00004141"/>
    </source>
</evidence>
<dbReference type="EMBL" id="JAEMHM010000010">
    <property type="protein sequence ID" value="MBJ6725715.1"/>
    <property type="molecule type" value="Genomic_DNA"/>
</dbReference>
<proteinExistence type="predicted"/>
<sequence>MRPVKFLTARTTVIALFLAITAALLIAIFIPQRGDDGKIPAWVTSLPEPLGFLGQLGLDHVVTTPWFAALVLVFAVSLLFSTIEQFGAVRALTRREPGTDGEWREVADGPGLPARLAEAGYNEFPTSGPVQRYVKHGLGYWGGFLLHLGLVIAVLFSLVYVVTQHRVLVRLVGDEVTRLTPDNVAVKQGLFPVQPRLPESVTLTRVEPRFYGNDKLQSLSSELYFTERPGDLPQRVAVGLSDKSSFGRFLVYQGNPYGLAFNLDIALPGDYRKMQLMIHYPASRKSPGYAELPVPGTDLIVKGKFVPDREKGTMEARAPLLTLRLIKGKRFLGEAEINPGERKEFGPVSVKLTSVQWWGEILLDGSRGTAGIFAGFAIILVGVLSSYCLIPREVLVREERDRTLVRFFVRRFAPLYREEFEALAGDGRKKEA</sequence>
<protein>
    <submittedName>
        <fullName evidence="8">Cytochrome c biogenesis protein ResB</fullName>
    </submittedName>
</protein>
<keyword evidence="5 6" id="KW-0472">Membrane</keyword>
<dbReference type="GO" id="GO:0016020">
    <property type="term" value="C:membrane"/>
    <property type="evidence" value="ECO:0007669"/>
    <property type="project" value="UniProtKB-SubCell"/>
</dbReference>
<evidence type="ECO:0000259" key="7">
    <source>
        <dbReference type="Pfam" id="PF05140"/>
    </source>
</evidence>
<gene>
    <name evidence="8" type="ORF">JFN93_13425</name>
</gene>
<dbReference type="PANTHER" id="PTHR31566">
    <property type="entry name" value="CYTOCHROME C BIOGENESIS PROTEIN CCS1, CHLOROPLASTIC"/>
    <property type="match status" value="1"/>
</dbReference>
<dbReference type="Proteomes" id="UP000636888">
    <property type="component" value="Unassembled WGS sequence"/>
</dbReference>
<keyword evidence="9" id="KW-1185">Reference proteome</keyword>
<evidence type="ECO:0000256" key="3">
    <source>
        <dbReference type="ARBA" id="ARBA00022748"/>
    </source>
</evidence>
<evidence type="ECO:0000256" key="4">
    <source>
        <dbReference type="ARBA" id="ARBA00022989"/>
    </source>
</evidence>